<protein>
    <recommendedName>
        <fullName evidence="9">Nuclear pore complex protein Nup85</fullName>
    </recommendedName>
</protein>
<dbReference type="GO" id="GO:0045893">
    <property type="term" value="P:positive regulation of DNA-templated transcription"/>
    <property type="evidence" value="ECO:0007669"/>
    <property type="project" value="TreeGrafter"/>
</dbReference>
<organism evidence="10 11">
    <name type="scientific">Rhizoclosmatium globosum</name>
    <dbReference type="NCBI Taxonomy" id="329046"/>
    <lineage>
        <taxon>Eukaryota</taxon>
        <taxon>Fungi</taxon>
        <taxon>Fungi incertae sedis</taxon>
        <taxon>Chytridiomycota</taxon>
        <taxon>Chytridiomycota incertae sedis</taxon>
        <taxon>Chytridiomycetes</taxon>
        <taxon>Chytridiales</taxon>
        <taxon>Chytriomycetaceae</taxon>
        <taxon>Rhizoclosmatium</taxon>
    </lineage>
</organism>
<evidence type="ECO:0000256" key="8">
    <source>
        <dbReference type="ARBA" id="ARBA00023242"/>
    </source>
</evidence>
<accession>A0A1Y2BSD5</accession>
<evidence type="ECO:0000256" key="3">
    <source>
        <dbReference type="ARBA" id="ARBA00022448"/>
    </source>
</evidence>
<dbReference type="EMBL" id="MCGO01000049">
    <property type="protein sequence ID" value="ORY37653.1"/>
    <property type="molecule type" value="Genomic_DNA"/>
</dbReference>
<comment type="similarity">
    <text evidence="2 9">Belongs to the nucleoporin Nup85 family.</text>
</comment>
<dbReference type="GO" id="GO:0006606">
    <property type="term" value="P:protein import into nucleus"/>
    <property type="evidence" value="ECO:0007669"/>
    <property type="project" value="TreeGrafter"/>
</dbReference>
<comment type="subunit">
    <text evidence="9">Component of the nuclear pore complex (NPC).</text>
</comment>
<dbReference type="GO" id="GO:0006406">
    <property type="term" value="P:mRNA export from nucleus"/>
    <property type="evidence" value="ECO:0007669"/>
    <property type="project" value="TreeGrafter"/>
</dbReference>
<evidence type="ECO:0000313" key="11">
    <source>
        <dbReference type="Proteomes" id="UP000193642"/>
    </source>
</evidence>
<dbReference type="PANTHER" id="PTHR13373">
    <property type="entry name" value="FROUNT PROTEIN-RELATED"/>
    <property type="match status" value="1"/>
</dbReference>
<evidence type="ECO:0000256" key="6">
    <source>
        <dbReference type="ARBA" id="ARBA00023010"/>
    </source>
</evidence>
<dbReference type="InterPro" id="IPR011502">
    <property type="entry name" value="Nucleoporin_Nup85"/>
</dbReference>
<keyword evidence="8 9" id="KW-0539">Nucleus</keyword>
<comment type="caution">
    <text evidence="10">The sequence shown here is derived from an EMBL/GenBank/DDBJ whole genome shotgun (WGS) entry which is preliminary data.</text>
</comment>
<keyword evidence="4 9" id="KW-0509">mRNA transport</keyword>
<keyword evidence="6 9" id="KW-0811">Translocation</keyword>
<reference evidence="10 11" key="1">
    <citation type="submission" date="2016-07" db="EMBL/GenBank/DDBJ databases">
        <title>Pervasive Adenine N6-methylation of Active Genes in Fungi.</title>
        <authorList>
            <consortium name="DOE Joint Genome Institute"/>
            <person name="Mondo S.J."/>
            <person name="Dannebaum R.O."/>
            <person name="Kuo R.C."/>
            <person name="Labutti K."/>
            <person name="Haridas S."/>
            <person name="Kuo A."/>
            <person name="Salamov A."/>
            <person name="Ahrendt S.R."/>
            <person name="Lipzen A."/>
            <person name="Sullivan W."/>
            <person name="Andreopoulos W.B."/>
            <person name="Clum A."/>
            <person name="Lindquist E."/>
            <person name="Daum C."/>
            <person name="Ramamoorthy G.K."/>
            <person name="Gryganskyi A."/>
            <person name="Culley D."/>
            <person name="Magnuson J.K."/>
            <person name="James T.Y."/>
            <person name="O'Malley M.A."/>
            <person name="Stajich J.E."/>
            <person name="Spatafora J.W."/>
            <person name="Visel A."/>
            <person name="Grigoriev I.V."/>
        </authorList>
    </citation>
    <scope>NUCLEOTIDE SEQUENCE [LARGE SCALE GENOMIC DNA]</scope>
    <source>
        <strain evidence="10 11">JEL800</strain>
    </source>
</reference>
<evidence type="ECO:0000256" key="1">
    <source>
        <dbReference type="ARBA" id="ARBA00004567"/>
    </source>
</evidence>
<comment type="subcellular location">
    <subcellularLocation>
        <location evidence="1 9">Nucleus</location>
        <location evidence="1 9">Nuclear pore complex</location>
    </subcellularLocation>
</comment>
<comment type="function">
    <text evidence="9">Functions as a component of the nuclear pore complex (NPC).</text>
</comment>
<dbReference type="GO" id="GO:0017056">
    <property type="term" value="F:structural constituent of nuclear pore"/>
    <property type="evidence" value="ECO:0007669"/>
    <property type="project" value="TreeGrafter"/>
</dbReference>
<dbReference type="Proteomes" id="UP000193642">
    <property type="component" value="Unassembled WGS sequence"/>
</dbReference>
<dbReference type="GO" id="GO:0031965">
    <property type="term" value="C:nuclear membrane"/>
    <property type="evidence" value="ECO:0007669"/>
    <property type="project" value="UniProtKB-UniRule"/>
</dbReference>
<proteinExistence type="inferred from homology"/>
<keyword evidence="9" id="KW-0472">Membrane</keyword>
<evidence type="ECO:0000256" key="5">
    <source>
        <dbReference type="ARBA" id="ARBA00022927"/>
    </source>
</evidence>
<dbReference type="STRING" id="329046.A0A1Y2BSD5"/>
<dbReference type="GO" id="GO:0031080">
    <property type="term" value="C:nuclear pore outer ring"/>
    <property type="evidence" value="ECO:0007669"/>
    <property type="project" value="TreeGrafter"/>
</dbReference>
<evidence type="ECO:0000256" key="2">
    <source>
        <dbReference type="ARBA" id="ARBA00005573"/>
    </source>
</evidence>
<keyword evidence="11" id="KW-1185">Reference proteome</keyword>
<sequence length="604" mass="66487">MTRNLAGSFIGTFKRALDTRGEVVSASVEFRKNIEGHVLALGSQLSGGTDAGQATNVFEDAGNELALEHHVLSRSLAAWQLTELVLLRRDSSLASQLLAWINAFEPQPTRASYDAVHAATATATATHSLSVTHPSFWPYIHKCLLRGHWLAAVALLQKHPAFQLKQTKDSPFNALLNHIQSMPKLAQMLLLQRPSLTRPGRCGGDPQSVASAADIAGLVTSFGILFGDLKIIVEAVHNPDDAMRPTSIWYTEPHLDSLRTFIEFPLQLQLLPTRPSQTNYNPFEQAILNLFDLQIDVAVLNHLSHLDPMISAHLIHILDAHSRLDEAEGVDGYVYFGGEDAMRVQRLLEYATSLSATSQDLIWIAIEYLCTLTSASAKTHLETLLLSIPATTPFIFRKLVSIATSQNLSTVLTTLHNKRADEMKHRNRNGEAITHYTAAGFPERAASVSQTVLKTHLAKPSTNKNTHASTHQVITQLSPTLIKQSQHLAVLSKLVSFQTFYKQKQWKQAASAAIDLLTRLPTPKWVWTRVLVDCVGLLELNECVLGVEETFEVVKCLEVVVGSGEEWTGKGVCEIEEGGMDVDCSVEKVRLAASRNLARAMMVA</sequence>
<keyword evidence="5 9" id="KW-0653">Protein transport</keyword>
<dbReference type="OrthoDB" id="17644at2759"/>
<dbReference type="AlphaFoldDB" id="A0A1Y2BSD5"/>
<keyword evidence="3 9" id="KW-0813">Transport</keyword>
<evidence type="ECO:0000313" key="10">
    <source>
        <dbReference type="EMBL" id="ORY37653.1"/>
    </source>
</evidence>
<dbReference type="PANTHER" id="PTHR13373:SF21">
    <property type="entry name" value="NUCLEAR PORE COMPLEX PROTEIN NUP85"/>
    <property type="match status" value="1"/>
</dbReference>
<evidence type="ECO:0000256" key="7">
    <source>
        <dbReference type="ARBA" id="ARBA00023132"/>
    </source>
</evidence>
<evidence type="ECO:0000256" key="4">
    <source>
        <dbReference type="ARBA" id="ARBA00022816"/>
    </source>
</evidence>
<evidence type="ECO:0000256" key="9">
    <source>
        <dbReference type="RuleBase" id="RU365073"/>
    </source>
</evidence>
<gene>
    <name evidence="10" type="ORF">BCR33DRAFT_721383</name>
</gene>
<dbReference type="Pfam" id="PF07575">
    <property type="entry name" value="Nucleopor_Nup85"/>
    <property type="match status" value="1"/>
</dbReference>
<keyword evidence="7 9" id="KW-0906">Nuclear pore complex</keyword>
<name>A0A1Y2BSD5_9FUNG</name>